<accession>A0A2N3Q040</accession>
<dbReference type="Proteomes" id="UP000233293">
    <property type="component" value="Unassembled WGS sequence"/>
</dbReference>
<dbReference type="OrthoDB" id="9791432at2"/>
<evidence type="ECO:0000313" key="4">
    <source>
        <dbReference type="Proteomes" id="UP000233293"/>
    </source>
</evidence>
<reference evidence="4" key="1">
    <citation type="submission" date="2017-12" db="EMBL/GenBank/DDBJ databases">
        <title>Draft genome sequence of Telmatospirillum siberiense 26-4b1T, an acidotolerant peatland alphaproteobacterium potentially involved in sulfur cycling.</title>
        <authorList>
            <person name="Hausmann B."/>
            <person name="Pjevac P."/>
            <person name="Schreck K."/>
            <person name="Herbold C.W."/>
            <person name="Daims H."/>
            <person name="Wagner M."/>
            <person name="Pester M."/>
            <person name="Loy A."/>
        </authorList>
    </citation>
    <scope>NUCLEOTIDE SEQUENCE [LARGE SCALE GENOMIC DNA]</scope>
    <source>
        <strain evidence="4">26-4b1</strain>
    </source>
</reference>
<gene>
    <name evidence="3" type="ORF">CWS72_02405</name>
</gene>
<keyword evidence="1" id="KW-0175">Coiled coil</keyword>
<organism evidence="3 4">
    <name type="scientific">Telmatospirillum siberiense</name>
    <dbReference type="NCBI Taxonomy" id="382514"/>
    <lineage>
        <taxon>Bacteria</taxon>
        <taxon>Pseudomonadati</taxon>
        <taxon>Pseudomonadota</taxon>
        <taxon>Alphaproteobacteria</taxon>
        <taxon>Rhodospirillales</taxon>
        <taxon>Rhodospirillaceae</taxon>
        <taxon>Telmatospirillum</taxon>
    </lineage>
</organism>
<feature type="compositionally biased region" description="Low complexity" evidence="2">
    <location>
        <begin position="84"/>
        <end position="103"/>
    </location>
</feature>
<dbReference type="EMBL" id="PIUM01000002">
    <property type="protein sequence ID" value="PKU26015.1"/>
    <property type="molecule type" value="Genomic_DNA"/>
</dbReference>
<evidence type="ECO:0000256" key="1">
    <source>
        <dbReference type="SAM" id="Coils"/>
    </source>
</evidence>
<feature type="compositionally biased region" description="Low complexity" evidence="2">
    <location>
        <begin position="7"/>
        <end position="17"/>
    </location>
</feature>
<keyword evidence="4" id="KW-1185">Reference proteome</keyword>
<protein>
    <recommendedName>
        <fullName evidence="5">Magnesium transporter MgtE intracellular domain-containing protein</fullName>
    </recommendedName>
</protein>
<name>A0A2N3Q040_9PROT</name>
<comment type="caution">
    <text evidence="3">The sequence shown here is derived from an EMBL/GenBank/DDBJ whole genome shotgun (WGS) entry which is preliminary data.</text>
</comment>
<feature type="region of interest" description="Disordered" evidence="2">
    <location>
        <begin position="69"/>
        <end position="103"/>
    </location>
</feature>
<dbReference type="SUPFAM" id="SSF158791">
    <property type="entry name" value="MgtE N-terminal domain-like"/>
    <property type="match status" value="1"/>
</dbReference>
<evidence type="ECO:0000256" key="2">
    <source>
        <dbReference type="SAM" id="MobiDB-lite"/>
    </source>
</evidence>
<evidence type="ECO:0000313" key="3">
    <source>
        <dbReference type="EMBL" id="PKU26015.1"/>
    </source>
</evidence>
<evidence type="ECO:0008006" key="5">
    <source>
        <dbReference type="Google" id="ProtNLM"/>
    </source>
</evidence>
<dbReference type="RefSeq" id="WP_101248977.1">
    <property type="nucleotide sequence ID" value="NZ_PIUM01000002.1"/>
</dbReference>
<feature type="coiled-coil region" evidence="1">
    <location>
        <begin position="147"/>
        <end position="198"/>
    </location>
</feature>
<feature type="region of interest" description="Disordered" evidence="2">
    <location>
        <begin position="1"/>
        <end position="23"/>
    </location>
</feature>
<dbReference type="AlphaFoldDB" id="A0A2N3Q040"/>
<proteinExistence type="predicted"/>
<sequence>MAKKAKPIPAAPSSPFSRQQGIDRGRTAPGIRLLPVTIFVAVLMLSVRVNDIWRGVTSIDVSPVLLNETQAQQPPPPGGRKRGQPSPSTTADSGAAATASSAASSSTSASSQAASSPAAAPAVAASSSAGASEGEPPTFTQNEVDVLQKLSERRESLDARQRDLDLRENMIKAAEGRIDKKISEMKSLQSNVEAMLKQVDDQDDGKMKSLVKIYENMKPKDAARIFEQLDMPILLGVITHMKEQKVAPVMEAMDPMKAKTLTDAIAMRRATKAEGRNGS</sequence>